<dbReference type="AlphaFoldDB" id="A0A286GHZ6"/>
<dbReference type="PROSITE" id="PS51257">
    <property type="entry name" value="PROKAR_LIPOPROTEIN"/>
    <property type="match status" value="1"/>
</dbReference>
<name>A0A286GHZ6_9PROT</name>
<dbReference type="Proteomes" id="UP000219621">
    <property type="component" value="Unassembled WGS sequence"/>
</dbReference>
<organism evidence="2 3">
    <name type="scientific">Caenispirillum bisanense</name>
    <dbReference type="NCBI Taxonomy" id="414052"/>
    <lineage>
        <taxon>Bacteria</taxon>
        <taxon>Pseudomonadati</taxon>
        <taxon>Pseudomonadota</taxon>
        <taxon>Alphaproteobacteria</taxon>
        <taxon>Rhodospirillales</taxon>
        <taxon>Novispirillaceae</taxon>
        <taxon>Caenispirillum</taxon>
    </lineage>
</organism>
<sequence>MLLPRRPLVAPILGFAAVLLLAACAQPPRPFGRGWDDGAQDLRRPVTGTTVAVVPVPGLPPLLAQELAEALAAGLAAQEVPARVTPDGGLPGDHRLFGQVLAVEPDPASDTLLVEIALELRDSAGVPVMLHRLRDRVTGALWGGTPADATEAERLAARMTAAAAAAFAGAERALVPVPSGEPEGLHQGGGPTAPPPPREALAVLPRVEVLAVSGAPRGGSNNEVLAAALRSVLRDVGVPLTADAAAAQATVAAVVTLKPVAGDQQEHIRVVWSVHAPDGTEIGVVKQENMLPKGYAEEQWPDLSYLIAGSAVDGIVPLLREVQERGAAGG</sequence>
<reference evidence="2 3" key="1">
    <citation type="submission" date="2017-09" db="EMBL/GenBank/DDBJ databases">
        <authorList>
            <person name="Ehlers B."/>
            <person name="Leendertz F.H."/>
        </authorList>
    </citation>
    <scope>NUCLEOTIDE SEQUENCE [LARGE SCALE GENOMIC DNA]</scope>
    <source>
        <strain evidence="2 3">USBA 140</strain>
    </source>
</reference>
<evidence type="ECO:0000256" key="1">
    <source>
        <dbReference type="SAM" id="SignalP"/>
    </source>
</evidence>
<dbReference type="EMBL" id="OCNJ01000004">
    <property type="protein sequence ID" value="SOD95138.1"/>
    <property type="molecule type" value="Genomic_DNA"/>
</dbReference>
<evidence type="ECO:0008006" key="4">
    <source>
        <dbReference type="Google" id="ProtNLM"/>
    </source>
</evidence>
<keyword evidence="1" id="KW-0732">Signal</keyword>
<dbReference type="OrthoDB" id="8448536at2"/>
<evidence type="ECO:0000313" key="3">
    <source>
        <dbReference type="Proteomes" id="UP000219621"/>
    </source>
</evidence>
<feature type="chain" id="PRO_5012267595" description="Lipoprotein" evidence="1">
    <location>
        <begin position="26"/>
        <end position="330"/>
    </location>
</feature>
<evidence type="ECO:0000313" key="2">
    <source>
        <dbReference type="EMBL" id="SOD95138.1"/>
    </source>
</evidence>
<keyword evidence="3" id="KW-1185">Reference proteome</keyword>
<gene>
    <name evidence="2" type="ORF">SAMN05421508_104239</name>
</gene>
<proteinExistence type="predicted"/>
<protein>
    <recommendedName>
        <fullName evidence="4">Lipoprotein</fullName>
    </recommendedName>
</protein>
<accession>A0A286GHZ6</accession>
<dbReference type="RefSeq" id="WP_097279195.1">
    <property type="nucleotide sequence ID" value="NZ_OCNJ01000004.1"/>
</dbReference>
<feature type="signal peptide" evidence="1">
    <location>
        <begin position="1"/>
        <end position="25"/>
    </location>
</feature>